<dbReference type="EMBL" id="JH687793">
    <property type="protein sequence ID" value="EJD41446.1"/>
    <property type="molecule type" value="Genomic_DNA"/>
</dbReference>
<dbReference type="OrthoDB" id="3145912at2759"/>
<evidence type="ECO:0000313" key="1">
    <source>
        <dbReference type="EMBL" id="EJD41446.1"/>
    </source>
</evidence>
<dbReference type="KEGG" id="adl:AURDEDRAFT_186590"/>
<sequence>MPFENLPVELATMVEDEIATWRNPEIAPLALVSRSYRQTFTRVLYRTVVLPSARSISAFSLLAQSAHKEGDQEDQAASVLTHVRSLSIWRGADERDWTDYWEDGIAIVNACPNLLNLQLSPLSSWKGKLFPALQPRFQRLYIFDMHLGSWLLGDSPAATTLNNRATHLHIAGVDSFIVLEPVSPLAFPCLTVFSTSCANFYALHLAERIAQAIKNVLALPTLRRVVVHLACLEWENHKASFVWNALRELDDVRVFYVRNSFDFNSNWREVGLDMWRRDVTGEESMWEVGEQICSPS</sequence>
<evidence type="ECO:0008006" key="3">
    <source>
        <dbReference type="Google" id="ProtNLM"/>
    </source>
</evidence>
<evidence type="ECO:0000313" key="2">
    <source>
        <dbReference type="Proteomes" id="UP000006514"/>
    </source>
</evidence>
<proteinExistence type="predicted"/>
<gene>
    <name evidence="1" type="ORF">AURDEDRAFT_186590</name>
</gene>
<dbReference type="Proteomes" id="UP000006514">
    <property type="component" value="Unassembled WGS sequence"/>
</dbReference>
<dbReference type="AlphaFoldDB" id="J0D2X8"/>
<name>J0D2X8_AURST</name>
<dbReference type="InParanoid" id="J0D2X8"/>
<reference evidence="2" key="1">
    <citation type="journal article" date="2012" name="Science">
        <title>The Paleozoic origin of enzymatic lignin decomposition reconstructed from 31 fungal genomes.</title>
        <authorList>
            <person name="Floudas D."/>
            <person name="Binder M."/>
            <person name="Riley R."/>
            <person name="Barry K."/>
            <person name="Blanchette R.A."/>
            <person name="Henrissat B."/>
            <person name="Martinez A.T."/>
            <person name="Otillar R."/>
            <person name="Spatafora J.W."/>
            <person name="Yadav J.S."/>
            <person name="Aerts A."/>
            <person name="Benoit I."/>
            <person name="Boyd A."/>
            <person name="Carlson A."/>
            <person name="Copeland A."/>
            <person name="Coutinho P.M."/>
            <person name="de Vries R.P."/>
            <person name="Ferreira P."/>
            <person name="Findley K."/>
            <person name="Foster B."/>
            <person name="Gaskell J."/>
            <person name="Glotzer D."/>
            <person name="Gorecki P."/>
            <person name="Heitman J."/>
            <person name="Hesse C."/>
            <person name="Hori C."/>
            <person name="Igarashi K."/>
            <person name="Jurgens J.A."/>
            <person name="Kallen N."/>
            <person name="Kersten P."/>
            <person name="Kohler A."/>
            <person name="Kuees U."/>
            <person name="Kumar T.K.A."/>
            <person name="Kuo A."/>
            <person name="LaButti K."/>
            <person name="Larrondo L.F."/>
            <person name="Lindquist E."/>
            <person name="Ling A."/>
            <person name="Lombard V."/>
            <person name="Lucas S."/>
            <person name="Lundell T."/>
            <person name="Martin R."/>
            <person name="McLaughlin D.J."/>
            <person name="Morgenstern I."/>
            <person name="Morin E."/>
            <person name="Murat C."/>
            <person name="Nagy L.G."/>
            <person name="Nolan M."/>
            <person name="Ohm R.A."/>
            <person name="Patyshakuliyeva A."/>
            <person name="Rokas A."/>
            <person name="Ruiz-Duenas F.J."/>
            <person name="Sabat G."/>
            <person name="Salamov A."/>
            <person name="Samejima M."/>
            <person name="Schmutz J."/>
            <person name="Slot J.C."/>
            <person name="St John F."/>
            <person name="Stenlid J."/>
            <person name="Sun H."/>
            <person name="Sun S."/>
            <person name="Syed K."/>
            <person name="Tsang A."/>
            <person name="Wiebenga A."/>
            <person name="Young D."/>
            <person name="Pisabarro A."/>
            <person name="Eastwood D.C."/>
            <person name="Martin F."/>
            <person name="Cullen D."/>
            <person name="Grigoriev I.V."/>
            <person name="Hibbett D.S."/>
        </authorList>
    </citation>
    <scope>NUCLEOTIDE SEQUENCE [LARGE SCALE GENOMIC DNA]</scope>
    <source>
        <strain evidence="2">TFB10046</strain>
    </source>
</reference>
<accession>J0D2X8</accession>
<keyword evidence="2" id="KW-1185">Reference proteome</keyword>
<protein>
    <recommendedName>
        <fullName evidence="3">F-box domain-containing protein</fullName>
    </recommendedName>
</protein>
<organism evidence="1 2">
    <name type="scientific">Auricularia subglabra (strain TFB-10046 / SS5)</name>
    <name type="common">White-rot fungus</name>
    <name type="synonym">Auricularia delicata (strain TFB10046)</name>
    <dbReference type="NCBI Taxonomy" id="717982"/>
    <lineage>
        <taxon>Eukaryota</taxon>
        <taxon>Fungi</taxon>
        <taxon>Dikarya</taxon>
        <taxon>Basidiomycota</taxon>
        <taxon>Agaricomycotina</taxon>
        <taxon>Agaricomycetes</taxon>
        <taxon>Auriculariales</taxon>
        <taxon>Auriculariaceae</taxon>
        <taxon>Auricularia</taxon>
    </lineage>
</organism>